<sequence length="350" mass="37271">MATMRDVAAAAGVSSKTVSRVLNSDPHVHPSTRARVEAMMRELDYVPNSLATTFRSGRSSVIGVAVPDIVDPFFASIVRAVEHVALARDMSTLVTSLGEDPTRERLILESMLRGQPSGIVVAPISGDQSFLAAWSLRLPIVFVDRPPLGLSADSFTQDNFAGAFTATMHLVEHGHDRIGFLGDTVTVPTTAARLHGYRSALQAAGLSADDELIAMGAGTRASAACALQTLRGLARPATAVFSSNARCTMALLPLADPMSIVTFGDFPLADVLRPSLTVMAQDPAELGRLAAHRILDRLDHPNRRFRRSTVLPVHLVERESCVVPEDPADRASGPPPTATRSQTDGASLLV</sequence>
<dbReference type="PANTHER" id="PTHR30146">
    <property type="entry name" value="LACI-RELATED TRANSCRIPTIONAL REPRESSOR"/>
    <property type="match status" value="1"/>
</dbReference>
<accession>A0A1I4YF25</accession>
<feature type="domain" description="HTH lacI-type" evidence="5">
    <location>
        <begin position="2"/>
        <end position="56"/>
    </location>
</feature>
<dbReference type="PANTHER" id="PTHR30146:SF109">
    <property type="entry name" value="HTH-TYPE TRANSCRIPTIONAL REGULATOR GALS"/>
    <property type="match status" value="1"/>
</dbReference>
<dbReference type="GO" id="GO:0003700">
    <property type="term" value="F:DNA-binding transcription factor activity"/>
    <property type="evidence" value="ECO:0007669"/>
    <property type="project" value="TreeGrafter"/>
</dbReference>
<evidence type="ECO:0000256" key="4">
    <source>
        <dbReference type="SAM" id="MobiDB-lite"/>
    </source>
</evidence>
<dbReference type="OrthoDB" id="3595338at2"/>
<organism evidence="6 7">
    <name type="scientific">Mycetocola miduiensis</name>
    <dbReference type="NCBI Taxonomy" id="995034"/>
    <lineage>
        <taxon>Bacteria</taxon>
        <taxon>Bacillati</taxon>
        <taxon>Actinomycetota</taxon>
        <taxon>Actinomycetes</taxon>
        <taxon>Micrococcales</taxon>
        <taxon>Microbacteriaceae</taxon>
        <taxon>Mycetocola</taxon>
    </lineage>
</organism>
<name>A0A1I4YF25_9MICO</name>
<keyword evidence="1" id="KW-0805">Transcription regulation</keyword>
<gene>
    <name evidence="6" type="ORF">SAMN05216219_0167</name>
</gene>
<dbReference type="EMBL" id="FOVM01000001">
    <property type="protein sequence ID" value="SFN36393.1"/>
    <property type="molecule type" value="Genomic_DNA"/>
</dbReference>
<evidence type="ECO:0000259" key="5">
    <source>
        <dbReference type="PROSITE" id="PS50932"/>
    </source>
</evidence>
<evidence type="ECO:0000256" key="1">
    <source>
        <dbReference type="ARBA" id="ARBA00023015"/>
    </source>
</evidence>
<keyword evidence="3" id="KW-0804">Transcription</keyword>
<evidence type="ECO:0000256" key="2">
    <source>
        <dbReference type="ARBA" id="ARBA00023125"/>
    </source>
</evidence>
<dbReference type="CDD" id="cd01392">
    <property type="entry name" value="HTH_LacI"/>
    <property type="match status" value="1"/>
</dbReference>
<dbReference type="InterPro" id="IPR046335">
    <property type="entry name" value="LacI/GalR-like_sensor"/>
</dbReference>
<dbReference type="InterPro" id="IPR000843">
    <property type="entry name" value="HTH_LacI"/>
</dbReference>
<dbReference type="AlphaFoldDB" id="A0A1I4YF25"/>
<dbReference type="PRINTS" id="PR00036">
    <property type="entry name" value="HTHLACI"/>
</dbReference>
<keyword evidence="2" id="KW-0238">DNA-binding</keyword>
<dbReference type="Proteomes" id="UP000198867">
    <property type="component" value="Unassembled WGS sequence"/>
</dbReference>
<dbReference type="SMART" id="SM00354">
    <property type="entry name" value="HTH_LACI"/>
    <property type="match status" value="1"/>
</dbReference>
<evidence type="ECO:0000313" key="7">
    <source>
        <dbReference type="Proteomes" id="UP000198867"/>
    </source>
</evidence>
<evidence type="ECO:0000313" key="6">
    <source>
        <dbReference type="EMBL" id="SFN36393.1"/>
    </source>
</evidence>
<dbReference type="InterPro" id="IPR028082">
    <property type="entry name" value="Peripla_BP_I"/>
</dbReference>
<protein>
    <submittedName>
        <fullName evidence="6">Transcriptional regulator, LacI family</fullName>
    </submittedName>
</protein>
<dbReference type="Gene3D" id="3.40.50.2300">
    <property type="match status" value="2"/>
</dbReference>
<evidence type="ECO:0000256" key="3">
    <source>
        <dbReference type="ARBA" id="ARBA00023163"/>
    </source>
</evidence>
<dbReference type="InterPro" id="IPR010982">
    <property type="entry name" value="Lambda_DNA-bd_dom_sf"/>
</dbReference>
<keyword evidence="7" id="KW-1185">Reference proteome</keyword>
<reference evidence="7" key="1">
    <citation type="submission" date="2016-10" db="EMBL/GenBank/DDBJ databases">
        <authorList>
            <person name="Varghese N."/>
            <person name="Submissions S."/>
        </authorList>
    </citation>
    <scope>NUCLEOTIDE SEQUENCE [LARGE SCALE GENOMIC DNA]</scope>
    <source>
        <strain evidence="7">CGMCC 1.11101</strain>
    </source>
</reference>
<dbReference type="SUPFAM" id="SSF53822">
    <property type="entry name" value="Periplasmic binding protein-like I"/>
    <property type="match status" value="1"/>
</dbReference>
<dbReference type="PROSITE" id="PS00356">
    <property type="entry name" value="HTH_LACI_1"/>
    <property type="match status" value="1"/>
</dbReference>
<proteinExistence type="predicted"/>
<dbReference type="Pfam" id="PF00356">
    <property type="entry name" value="LacI"/>
    <property type="match status" value="1"/>
</dbReference>
<feature type="compositionally biased region" description="Polar residues" evidence="4">
    <location>
        <begin position="338"/>
        <end position="350"/>
    </location>
</feature>
<dbReference type="Pfam" id="PF13377">
    <property type="entry name" value="Peripla_BP_3"/>
    <property type="match status" value="1"/>
</dbReference>
<dbReference type="GO" id="GO:0000976">
    <property type="term" value="F:transcription cis-regulatory region binding"/>
    <property type="evidence" value="ECO:0007669"/>
    <property type="project" value="TreeGrafter"/>
</dbReference>
<feature type="region of interest" description="Disordered" evidence="4">
    <location>
        <begin position="324"/>
        <end position="350"/>
    </location>
</feature>
<dbReference type="STRING" id="995034.SAMN05216219_0167"/>
<dbReference type="PROSITE" id="PS50932">
    <property type="entry name" value="HTH_LACI_2"/>
    <property type="match status" value="1"/>
</dbReference>
<dbReference type="Gene3D" id="1.10.260.40">
    <property type="entry name" value="lambda repressor-like DNA-binding domains"/>
    <property type="match status" value="1"/>
</dbReference>
<dbReference type="SUPFAM" id="SSF47413">
    <property type="entry name" value="lambda repressor-like DNA-binding domains"/>
    <property type="match status" value="1"/>
</dbReference>
<dbReference type="CDD" id="cd06267">
    <property type="entry name" value="PBP1_LacI_sugar_binding-like"/>
    <property type="match status" value="1"/>
</dbReference>